<evidence type="ECO:0000313" key="2">
    <source>
        <dbReference type="Proteomes" id="UP001056819"/>
    </source>
</evidence>
<sequence>MYKILALLPVLLLNACYYDSKTGCVQHLTYIDCPVIDIRTLEKDGDDGSQKYLDHKDCIAKTKTRESRYQCMIDKGYKRITPQ</sequence>
<protein>
    <submittedName>
        <fullName evidence="1">Uncharacterized protein</fullName>
    </submittedName>
</protein>
<accession>A0AAE9L026</accession>
<dbReference type="Proteomes" id="UP001056819">
    <property type="component" value="Chromosome"/>
</dbReference>
<dbReference type="RefSeq" id="WP_027021834.1">
    <property type="nucleotide sequence ID" value="NZ_CP097501.1"/>
</dbReference>
<dbReference type="AlphaFoldDB" id="A0AAE9L026"/>
<gene>
    <name evidence="1" type="ORF">LNQ82_02060</name>
</gene>
<organism evidence="1 2">
    <name type="scientific">Conchiformibius steedae DSM 2580</name>
    <dbReference type="NCBI Taxonomy" id="1121352"/>
    <lineage>
        <taxon>Bacteria</taxon>
        <taxon>Pseudomonadati</taxon>
        <taxon>Pseudomonadota</taxon>
        <taxon>Betaproteobacteria</taxon>
        <taxon>Neisseriales</taxon>
        <taxon>Neisseriaceae</taxon>
        <taxon>Conchiformibius</taxon>
    </lineage>
</organism>
<evidence type="ECO:0000313" key="1">
    <source>
        <dbReference type="EMBL" id="URD67971.1"/>
    </source>
</evidence>
<proteinExistence type="predicted"/>
<name>A0AAE9L026_9NEIS</name>
<dbReference type="EMBL" id="CP097501">
    <property type="protein sequence ID" value="URD67971.1"/>
    <property type="molecule type" value="Genomic_DNA"/>
</dbReference>
<reference evidence="1" key="1">
    <citation type="submission" date="2022-05" db="EMBL/GenBank/DDBJ databases">
        <title>Alysiella filiformis genome sequencing.</title>
        <authorList>
            <person name="Viehboeck T."/>
        </authorList>
    </citation>
    <scope>NUCLEOTIDE SEQUENCE</scope>
    <source>
        <strain evidence="1">DSM 2580</strain>
    </source>
</reference>